<keyword evidence="2" id="KW-1185">Reference proteome</keyword>
<protein>
    <submittedName>
        <fullName evidence="1">Uncharacterized protein</fullName>
    </submittedName>
</protein>
<gene>
    <name evidence="1" type="ORF">BJY01DRAFT_259354</name>
</gene>
<dbReference type="Proteomes" id="UP001610446">
    <property type="component" value="Unassembled WGS sequence"/>
</dbReference>
<dbReference type="InterPro" id="IPR046670">
    <property type="entry name" value="DUF6540"/>
</dbReference>
<proteinExistence type="predicted"/>
<accession>A0ABR4J445</accession>
<dbReference type="EMBL" id="JBFXLU010000211">
    <property type="protein sequence ID" value="KAL2834817.1"/>
    <property type="molecule type" value="Genomic_DNA"/>
</dbReference>
<organism evidence="1 2">
    <name type="scientific">Aspergillus pseudoustus</name>
    <dbReference type="NCBI Taxonomy" id="1810923"/>
    <lineage>
        <taxon>Eukaryota</taxon>
        <taxon>Fungi</taxon>
        <taxon>Dikarya</taxon>
        <taxon>Ascomycota</taxon>
        <taxon>Pezizomycotina</taxon>
        <taxon>Eurotiomycetes</taxon>
        <taxon>Eurotiomycetidae</taxon>
        <taxon>Eurotiales</taxon>
        <taxon>Aspergillaceae</taxon>
        <taxon>Aspergillus</taxon>
        <taxon>Aspergillus subgen. Nidulantes</taxon>
    </lineage>
</organism>
<comment type="caution">
    <text evidence="1">The sequence shown here is derived from an EMBL/GenBank/DDBJ whole genome shotgun (WGS) entry which is preliminary data.</text>
</comment>
<evidence type="ECO:0000313" key="2">
    <source>
        <dbReference type="Proteomes" id="UP001610446"/>
    </source>
</evidence>
<reference evidence="1 2" key="1">
    <citation type="submission" date="2024-07" db="EMBL/GenBank/DDBJ databases">
        <title>Section-level genome sequencing and comparative genomics of Aspergillus sections Usti and Cavernicolus.</title>
        <authorList>
            <consortium name="Lawrence Berkeley National Laboratory"/>
            <person name="Nybo J.L."/>
            <person name="Vesth T.C."/>
            <person name="Theobald S."/>
            <person name="Frisvad J.C."/>
            <person name="Larsen T.O."/>
            <person name="Kjaerboelling I."/>
            <person name="Rothschild-Mancinelli K."/>
            <person name="Lyhne E.K."/>
            <person name="Kogle M.E."/>
            <person name="Barry K."/>
            <person name="Clum A."/>
            <person name="Na H."/>
            <person name="Ledsgaard L."/>
            <person name="Lin J."/>
            <person name="Lipzen A."/>
            <person name="Kuo A."/>
            <person name="Riley R."/>
            <person name="Mondo S."/>
            <person name="Labutti K."/>
            <person name="Haridas S."/>
            <person name="Pangalinan J."/>
            <person name="Salamov A.A."/>
            <person name="Simmons B.A."/>
            <person name="Magnuson J.K."/>
            <person name="Chen J."/>
            <person name="Drula E."/>
            <person name="Henrissat B."/>
            <person name="Wiebenga A."/>
            <person name="Lubbers R.J."/>
            <person name="Gomes A.C."/>
            <person name="Makela M.R."/>
            <person name="Stajich J."/>
            <person name="Grigoriev I.V."/>
            <person name="Mortensen U.H."/>
            <person name="De Vries R.P."/>
            <person name="Baker S.E."/>
            <person name="Andersen M.R."/>
        </authorList>
    </citation>
    <scope>NUCLEOTIDE SEQUENCE [LARGE SCALE GENOMIC DNA]</scope>
    <source>
        <strain evidence="1 2">CBS 123904</strain>
    </source>
</reference>
<dbReference type="Pfam" id="PF20174">
    <property type="entry name" value="DUF6540"/>
    <property type="match status" value="1"/>
</dbReference>
<name>A0ABR4J445_9EURO</name>
<evidence type="ECO:0000313" key="1">
    <source>
        <dbReference type="EMBL" id="KAL2834817.1"/>
    </source>
</evidence>
<sequence length="149" mass="16540">MTYQLSISLFGSGVNDPAHWGFVIHQPPNEWGTLMHVRTIDERLNIFQFEHRNPHTLTEQDAWGICRLATLSTTAERLRVAKISEHDVPPPRGGTDNCQNWVVDALVALKVEEVVANGTTAVWAARIGVRTRDIKMQAGAGGWDSLNGK</sequence>